<reference evidence="2" key="1">
    <citation type="submission" date="2011-07" db="EMBL/GenBank/DDBJ databases">
        <title>The Genome Sequence of Exophiala (Wangiella) dermatitidis NIH/UT8656.</title>
        <authorList>
            <consortium name="The Broad Institute Genome Sequencing Platform"/>
            <person name="Cuomo C."/>
            <person name="Wang Z."/>
            <person name="Hunicke-Smith S."/>
            <person name="Szanislo P.J."/>
            <person name="Earl A."/>
            <person name="Young S.K."/>
            <person name="Zeng Q."/>
            <person name="Gargeya S."/>
            <person name="Fitzgerald M."/>
            <person name="Haas B."/>
            <person name="Abouelleil A."/>
            <person name="Alvarado L."/>
            <person name="Arachchi H.M."/>
            <person name="Berlin A."/>
            <person name="Brown A."/>
            <person name="Chapman S.B."/>
            <person name="Chen Z."/>
            <person name="Dunbar C."/>
            <person name="Freedman E."/>
            <person name="Gearin G."/>
            <person name="Gellesch M."/>
            <person name="Goldberg J."/>
            <person name="Griggs A."/>
            <person name="Gujja S."/>
            <person name="Heiman D."/>
            <person name="Howarth C."/>
            <person name="Larson L."/>
            <person name="Lui A."/>
            <person name="MacDonald P.J.P."/>
            <person name="Montmayeur A."/>
            <person name="Murphy C."/>
            <person name="Neiman D."/>
            <person name="Pearson M."/>
            <person name="Priest M."/>
            <person name="Roberts A."/>
            <person name="Saif S."/>
            <person name="Shea T."/>
            <person name="Shenoy N."/>
            <person name="Sisk P."/>
            <person name="Stolte C."/>
            <person name="Sykes S."/>
            <person name="Wortman J."/>
            <person name="Nusbaum C."/>
            <person name="Birren B."/>
        </authorList>
    </citation>
    <scope>NUCLEOTIDE SEQUENCE</scope>
    <source>
        <strain evidence="2">NIH/UT8656</strain>
    </source>
</reference>
<dbReference type="HOGENOM" id="CLU_015256_1_0_1"/>
<dbReference type="eggNOG" id="ENOG502QVRG">
    <property type="taxonomic scope" value="Eukaryota"/>
</dbReference>
<dbReference type="STRING" id="858893.H6BR25"/>
<dbReference type="OrthoDB" id="2316594at2759"/>
<accession>H6BR25</accession>
<evidence type="ECO:0000256" key="1">
    <source>
        <dbReference type="SAM" id="MobiDB-lite"/>
    </source>
</evidence>
<feature type="compositionally biased region" description="Polar residues" evidence="1">
    <location>
        <begin position="92"/>
        <end position="106"/>
    </location>
</feature>
<organism evidence="2 3">
    <name type="scientific">Exophiala dermatitidis (strain ATCC 34100 / CBS 525.76 / NIH/UT8656)</name>
    <name type="common">Black yeast</name>
    <name type="synonym">Wangiella dermatitidis</name>
    <dbReference type="NCBI Taxonomy" id="858893"/>
    <lineage>
        <taxon>Eukaryota</taxon>
        <taxon>Fungi</taxon>
        <taxon>Dikarya</taxon>
        <taxon>Ascomycota</taxon>
        <taxon>Pezizomycotina</taxon>
        <taxon>Eurotiomycetes</taxon>
        <taxon>Chaetothyriomycetidae</taxon>
        <taxon>Chaetothyriales</taxon>
        <taxon>Herpotrichiellaceae</taxon>
        <taxon>Exophiala</taxon>
    </lineage>
</organism>
<dbReference type="Gene3D" id="3.40.50.300">
    <property type="entry name" value="P-loop containing nucleotide triphosphate hydrolases"/>
    <property type="match status" value="1"/>
</dbReference>
<dbReference type="GeneID" id="20307466"/>
<feature type="compositionally biased region" description="Low complexity" evidence="1">
    <location>
        <begin position="38"/>
        <end position="47"/>
    </location>
</feature>
<keyword evidence="3" id="KW-1185">Reference proteome</keyword>
<dbReference type="VEuPathDB" id="FungiDB:HMPREF1120_02827"/>
<gene>
    <name evidence="2" type="ORF">HMPREF1120_02827</name>
</gene>
<evidence type="ECO:0000313" key="3">
    <source>
        <dbReference type="Proteomes" id="UP000007304"/>
    </source>
</evidence>
<feature type="compositionally biased region" description="Basic and acidic residues" evidence="1">
    <location>
        <begin position="1"/>
        <end position="19"/>
    </location>
</feature>
<dbReference type="EMBL" id="JH226131">
    <property type="protein sequence ID" value="EHY54660.1"/>
    <property type="molecule type" value="Genomic_DNA"/>
</dbReference>
<dbReference type="SUPFAM" id="SSF52540">
    <property type="entry name" value="P-loop containing nucleoside triphosphate hydrolases"/>
    <property type="match status" value="1"/>
</dbReference>
<evidence type="ECO:0000313" key="2">
    <source>
        <dbReference type="EMBL" id="EHY54660.1"/>
    </source>
</evidence>
<feature type="compositionally biased region" description="Low complexity" evidence="1">
    <location>
        <begin position="687"/>
        <end position="701"/>
    </location>
</feature>
<dbReference type="InterPro" id="IPR027417">
    <property type="entry name" value="P-loop_NTPase"/>
</dbReference>
<dbReference type="AlphaFoldDB" id="H6BR25"/>
<evidence type="ECO:0008006" key="4">
    <source>
        <dbReference type="Google" id="ProtNLM"/>
    </source>
</evidence>
<proteinExistence type="predicted"/>
<feature type="compositionally biased region" description="Polar residues" evidence="1">
    <location>
        <begin position="21"/>
        <end position="36"/>
    </location>
</feature>
<dbReference type="InParanoid" id="H6BR25"/>
<protein>
    <recommendedName>
        <fullName evidence="4">AAA+ ATPase domain-containing protein</fullName>
    </recommendedName>
</protein>
<dbReference type="RefSeq" id="XP_009155121.1">
    <property type="nucleotide sequence ID" value="XM_009156873.1"/>
</dbReference>
<dbReference type="Proteomes" id="UP000007304">
    <property type="component" value="Unassembled WGS sequence"/>
</dbReference>
<dbReference type="OMA" id="NENDACA"/>
<feature type="region of interest" description="Disordered" evidence="1">
    <location>
        <begin position="681"/>
        <end position="737"/>
    </location>
</feature>
<feature type="region of interest" description="Disordered" evidence="1">
    <location>
        <begin position="1"/>
        <end position="47"/>
    </location>
</feature>
<name>H6BR25_EXODN</name>
<feature type="region of interest" description="Disordered" evidence="1">
    <location>
        <begin position="90"/>
        <end position="116"/>
    </location>
</feature>
<sequence>MADEPHKQLLDELNKHLIQPDDNSSPGDISMANSGEGSAARSNPFSFSFSSAPQSNTMNFGFGQRGGATTFGGSSATLSSGFSYSSPLAATAGTSTTSRQAKNTFQPKGFQPIPKTAHTSYGDQFITNTRALEFGYSQDVLNTTTSGYLQSLRAGSVDFNGDSTDSAKLAEIRTCPLFSEQVRIALRGGILQGLGSDEDPFPQFGLLGIREETYNSTHSDGRQTSPIEQNLVFANMNAPWSAFICGSQGAGKSHTLSCMLENSLLTTSTAGANPRPLAGLVFHFDHFTGPDSTQVCEAAYLCSSGVPVRVLVSPTNYHMMKKLYHNLPGLPSNSPKPEVIPLRFSEQQLNVTRMMTLMAVREDTQPPLYLEVVYKVLRDMSMEMKGAGGLDYGEFKSRLSSQGFSEAQSGPLRLRLQLLEEYLAAREQTIRSKAVLDSMFKSTQGSLTIVDLSGPFVNENDACALFNICLSIFMENRGECGRIIALDEAHKFLTKTGEAEKLTEQLVSLIRQQRHLATRVIIATQEPTLSPTLLDLCNVSIVHRFNSPAWYKVLRDHLAGACLNFRSDGEELFATIVGLQPGHALIFCPSALLDVAGGNVATLKNSFFRIRIRARITVDGGRSIMASDDTKVVQMQDSTAEELVRPFSLPAPVPAISLQALKVHGHGTIQATSKTLVGARSFPRPAPAAANSTTPSTSSTAGQNKPPTEPRALKRSDNSPAMVKKSAPPDSASERARATAFLEEATTKCLLAKPRELCYSTVHEEASRASGWPKERLSGKWANNIIRDQMTKHTKAYGTTPPMMFA</sequence>